<keyword evidence="4" id="KW-0539">Nucleus</keyword>
<dbReference type="Pfam" id="PF07524">
    <property type="entry name" value="Bromo_TP"/>
    <property type="match status" value="1"/>
</dbReference>
<feature type="domain" description="Bromodomain associated" evidence="6">
    <location>
        <begin position="15"/>
        <end position="70"/>
    </location>
</feature>
<dbReference type="PANTHER" id="PTHR47343">
    <property type="entry name" value="TRANSCRIPTIONAL ACTIVATOR SPT7"/>
    <property type="match status" value="1"/>
</dbReference>
<dbReference type="GO" id="GO:0046695">
    <property type="term" value="C:SLIK (SAGA-like) complex"/>
    <property type="evidence" value="ECO:0007669"/>
    <property type="project" value="InterPro"/>
</dbReference>
<dbReference type="AlphaFoldDB" id="A0A9W8BC11"/>
<dbReference type="InterPro" id="IPR009072">
    <property type="entry name" value="Histone-fold"/>
</dbReference>
<dbReference type="InterPro" id="IPR037782">
    <property type="entry name" value="Spt7"/>
</dbReference>
<feature type="compositionally biased region" description="Low complexity" evidence="5">
    <location>
        <begin position="347"/>
        <end position="364"/>
    </location>
</feature>
<dbReference type="CDD" id="cd22927">
    <property type="entry name" value="HFD_SPT7"/>
    <property type="match status" value="1"/>
</dbReference>
<dbReference type="Gene3D" id="1.10.20.10">
    <property type="entry name" value="Histone, subunit A"/>
    <property type="match status" value="1"/>
</dbReference>
<dbReference type="GO" id="GO:0000124">
    <property type="term" value="C:SAGA complex"/>
    <property type="evidence" value="ECO:0007669"/>
    <property type="project" value="InterPro"/>
</dbReference>
<dbReference type="GO" id="GO:0046982">
    <property type="term" value="F:protein heterodimerization activity"/>
    <property type="evidence" value="ECO:0007669"/>
    <property type="project" value="InterPro"/>
</dbReference>
<evidence type="ECO:0000256" key="1">
    <source>
        <dbReference type="ARBA" id="ARBA00004123"/>
    </source>
</evidence>
<evidence type="ECO:0000256" key="5">
    <source>
        <dbReference type="SAM" id="MobiDB-lite"/>
    </source>
</evidence>
<dbReference type="InterPro" id="IPR006565">
    <property type="entry name" value="BTP"/>
</dbReference>
<gene>
    <name evidence="7" type="primary">SPT7</name>
    <name evidence="7" type="ORF">H4R26_002971</name>
</gene>
<dbReference type="GO" id="GO:0006357">
    <property type="term" value="P:regulation of transcription by RNA polymerase II"/>
    <property type="evidence" value="ECO:0007669"/>
    <property type="project" value="TreeGrafter"/>
</dbReference>
<name>A0A9W8BC11_9FUNG</name>
<comment type="subcellular location">
    <subcellularLocation>
        <location evidence="1">Nucleus</location>
    </subcellularLocation>
</comment>
<feature type="region of interest" description="Disordered" evidence="5">
    <location>
        <begin position="330"/>
        <end position="372"/>
    </location>
</feature>
<sequence length="372" mass="39655">MRPDPPAPFSLDAPSARKLLDRTSAFMLAHTGFDAATSSAISTLSGFFADFITNLGRTLRTYSDKHSRTMSAEAMLAHSLYSNGVEDLSELEYYMRGEVRKHGNKLLELQKKIVKSYQDSMSDGRLDSAAPPDASALESGDAFMIGSVNGLGDLGDDFFGFKELGLDKELGLEQLTVPARLWHGKSAASAETELQAIPEDVLAHPAPRPWTPIATPRGQIGLLRRFLCEKLKAANGMDPPGFEVVANGEEVSTETGEDKKHGAAESANDEPMAAAPAVVTADGSLPEQWVPIPEDEAIPVKLRYGAARAKVPPSNYLTHPRTHMHVGSGQLPAAAQTGRSAKKKPSKTTTTTTAAAAKSMVAATGGKSTKKK</sequence>
<dbReference type="GO" id="GO:0005198">
    <property type="term" value="F:structural molecule activity"/>
    <property type="evidence" value="ECO:0007669"/>
    <property type="project" value="TreeGrafter"/>
</dbReference>
<evidence type="ECO:0000256" key="3">
    <source>
        <dbReference type="ARBA" id="ARBA00023163"/>
    </source>
</evidence>
<keyword evidence="8" id="KW-1185">Reference proteome</keyword>
<evidence type="ECO:0000256" key="4">
    <source>
        <dbReference type="ARBA" id="ARBA00023242"/>
    </source>
</evidence>
<accession>A0A9W8BC11</accession>
<dbReference type="OrthoDB" id="21449at2759"/>
<dbReference type="EMBL" id="JANBQF010000209">
    <property type="protein sequence ID" value="KAJ2003606.1"/>
    <property type="molecule type" value="Genomic_DNA"/>
</dbReference>
<reference evidence="7" key="1">
    <citation type="submission" date="2022-07" db="EMBL/GenBank/DDBJ databases">
        <title>Phylogenomic reconstructions and comparative analyses of Kickxellomycotina fungi.</title>
        <authorList>
            <person name="Reynolds N.K."/>
            <person name="Stajich J.E."/>
            <person name="Barry K."/>
            <person name="Grigoriev I.V."/>
            <person name="Crous P."/>
            <person name="Smith M.E."/>
        </authorList>
    </citation>
    <scope>NUCLEOTIDE SEQUENCE</scope>
    <source>
        <strain evidence="7">IMI 214461</strain>
    </source>
</reference>
<evidence type="ECO:0000313" key="7">
    <source>
        <dbReference type="EMBL" id="KAJ2003606.1"/>
    </source>
</evidence>
<protein>
    <submittedName>
        <fullName evidence="7">Transcriptional activator spt7</fullName>
    </submittedName>
</protein>
<evidence type="ECO:0000256" key="2">
    <source>
        <dbReference type="ARBA" id="ARBA00023015"/>
    </source>
</evidence>
<proteinExistence type="predicted"/>
<evidence type="ECO:0000259" key="6">
    <source>
        <dbReference type="Pfam" id="PF07524"/>
    </source>
</evidence>
<keyword evidence="2" id="KW-0805">Transcription regulation</keyword>
<dbReference type="PANTHER" id="PTHR47343:SF1">
    <property type="entry name" value="TRANSCRIPTIONAL ACTIVATOR SPT7"/>
    <property type="match status" value="1"/>
</dbReference>
<evidence type="ECO:0000313" key="8">
    <source>
        <dbReference type="Proteomes" id="UP001150907"/>
    </source>
</evidence>
<comment type="caution">
    <text evidence="7">The sequence shown here is derived from an EMBL/GenBank/DDBJ whole genome shotgun (WGS) entry which is preliminary data.</text>
</comment>
<organism evidence="7 8">
    <name type="scientific">Coemansia thaxteri</name>
    <dbReference type="NCBI Taxonomy" id="2663907"/>
    <lineage>
        <taxon>Eukaryota</taxon>
        <taxon>Fungi</taxon>
        <taxon>Fungi incertae sedis</taxon>
        <taxon>Zoopagomycota</taxon>
        <taxon>Kickxellomycotina</taxon>
        <taxon>Kickxellomycetes</taxon>
        <taxon>Kickxellales</taxon>
        <taxon>Kickxellaceae</taxon>
        <taxon>Coemansia</taxon>
    </lineage>
</organism>
<keyword evidence="3" id="KW-0804">Transcription</keyword>
<feature type="region of interest" description="Disordered" evidence="5">
    <location>
        <begin position="250"/>
        <end position="272"/>
    </location>
</feature>
<dbReference type="Proteomes" id="UP001150907">
    <property type="component" value="Unassembled WGS sequence"/>
</dbReference>
<dbReference type="GO" id="GO:0005634">
    <property type="term" value="C:nucleus"/>
    <property type="evidence" value="ECO:0007669"/>
    <property type="project" value="UniProtKB-SubCell"/>
</dbReference>